<gene>
    <name evidence="2" type="ORF">ABJI51_05205</name>
</gene>
<name>A0ABV0LAP1_9PSEU</name>
<dbReference type="EMBL" id="JBDZYD010000002">
    <property type="protein sequence ID" value="MEQ0558457.1"/>
    <property type="molecule type" value="Genomic_DNA"/>
</dbReference>
<comment type="caution">
    <text evidence="2">The sequence shown here is derived from an EMBL/GenBank/DDBJ whole genome shotgun (WGS) entry which is preliminary data.</text>
</comment>
<dbReference type="InterPro" id="IPR016032">
    <property type="entry name" value="Sig_transdc_resp-reg_C-effctor"/>
</dbReference>
<dbReference type="SUPFAM" id="SSF46894">
    <property type="entry name" value="C-terminal effector domain of the bipartite response regulators"/>
    <property type="match status" value="1"/>
</dbReference>
<dbReference type="SMART" id="SM00421">
    <property type="entry name" value="HTH_LUXR"/>
    <property type="match status" value="1"/>
</dbReference>
<dbReference type="RefSeq" id="WP_348947818.1">
    <property type="nucleotide sequence ID" value="NZ_JBDZYD010000002.1"/>
</dbReference>
<protein>
    <submittedName>
        <fullName evidence="2">LuxR C-terminal-related transcriptional regulator</fullName>
    </submittedName>
</protein>
<evidence type="ECO:0000259" key="1">
    <source>
        <dbReference type="SMART" id="SM00421"/>
    </source>
</evidence>
<accession>A0ABV0LAP1</accession>
<dbReference type="InterPro" id="IPR036388">
    <property type="entry name" value="WH-like_DNA-bd_sf"/>
</dbReference>
<dbReference type="Proteomes" id="UP001440984">
    <property type="component" value="Unassembled WGS sequence"/>
</dbReference>
<evidence type="ECO:0000313" key="2">
    <source>
        <dbReference type="EMBL" id="MEQ0558457.1"/>
    </source>
</evidence>
<dbReference type="Gene3D" id="1.10.10.10">
    <property type="entry name" value="Winged helix-like DNA-binding domain superfamily/Winged helix DNA-binding domain"/>
    <property type="match status" value="1"/>
</dbReference>
<sequence>MHLDRIPAVCQETVREIVDRRSGEPLVLIGGPSVDLAGIVEELDAYCLEETGDTGSTQIVHLSFAELIGGVHQLDRGPAADAGMTVLLVGDVHRMPPDVLPAFEEVVERLSGTRLRCVCTVPLPVPRPVRARFGSAFARLKETGLLRQVILRPLPRSRLAQHVRMMLEARPEPDLVTRLWELTRGWPGAVASSLTIMREHGLVRMVDRHAYLDEQRSPVLTNQHALVRTLHDMKDPVWGVAKAIAVLGPLGAAATGLVARALELAEDDVRATLLRLEQEGVLQYLPASSGWRFRIPVVAAALRTLLGPYERRELARTAVLALWSGAARCDDPHYLPDRLAEAGRMVDPERATAELLAAAKPSSANGVAEEHAIPWLHAAAKLTADRAERATILLAHARTCLAAGRADLALRSSDLVLRCHDDEIPDGTLPGVCLIQLGALYQANHLDSLEKVASGEWWPWPGTRLERAVCRAYALSLLNRWKEACELLEQVRRDEEAGSVAGYVRSFAPITSLWLGQAEAFNRDVAALPHRHASGEDTLAEVACHTSALLALGELRRAEQLLTDTGQTPELLGVPSRMIRLVQHGRVAEALELMRKALAHNAPNGCDAYQTVMTFAAATLQLCRGQLTRARELVTTARSRRPSLPHLLALAEASYAGLIGELDQARSIIVDALAQADDAGIVALTDYLWTALADLAVFTGATEALPLYLQQVDKIAAQLGTEQAEVHRLSLQALVHGDTAAAEAARQLLQRQGKPIEQATGIERLVRYGVAEPRLLAESYALYGDLGSLLNRARLRPLMQEHGVAVPGRQETLVENHHLLALLVTEGLSNKQIAAALCTSDKSVEGRLSRLFSYTGCRSRVELATAMFTGRLEFRTR</sequence>
<proteinExistence type="predicted"/>
<keyword evidence="3" id="KW-1185">Reference proteome</keyword>
<organism evidence="2 3">
    <name type="scientific">Amycolatopsis melonis</name>
    <dbReference type="NCBI Taxonomy" id="3156488"/>
    <lineage>
        <taxon>Bacteria</taxon>
        <taxon>Bacillati</taxon>
        <taxon>Actinomycetota</taxon>
        <taxon>Actinomycetes</taxon>
        <taxon>Pseudonocardiales</taxon>
        <taxon>Pseudonocardiaceae</taxon>
        <taxon>Amycolatopsis</taxon>
    </lineage>
</organism>
<dbReference type="SUPFAM" id="SSF48452">
    <property type="entry name" value="TPR-like"/>
    <property type="match status" value="1"/>
</dbReference>
<evidence type="ECO:0000313" key="3">
    <source>
        <dbReference type="Proteomes" id="UP001440984"/>
    </source>
</evidence>
<dbReference type="InterPro" id="IPR000792">
    <property type="entry name" value="Tscrpt_reg_LuxR_C"/>
</dbReference>
<feature type="domain" description="HTH luxR-type" evidence="1">
    <location>
        <begin position="810"/>
        <end position="867"/>
    </location>
</feature>
<reference evidence="2 3" key="1">
    <citation type="submission" date="2024-05" db="EMBL/GenBank/DDBJ databases">
        <authorList>
            <person name="Zhao H."/>
            <person name="Xu Y."/>
            <person name="Lin S."/>
            <person name="Spain J.C."/>
            <person name="Zhou N.-Y."/>
        </authorList>
    </citation>
    <scope>NUCLEOTIDE SEQUENCE [LARGE SCALE GENOMIC DNA]</scope>
    <source>
        <strain evidence="2 3">NEAU-NG30</strain>
    </source>
</reference>
<dbReference type="InterPro" id="IPR011990">
    <property type="entry name" value="TPR-like_helical_dom_sf"/>
</dbReference>